<dbReference type="AlphaFoldDB" id="A0A7S3UBP9"/>
<dbReference type="EMBL" id="HBIS01003612">
    <property type="protein sequence ID" value="CAE0609442.1"/>
    <property type="molecule type" value="Transcribed_RNA"/>
</dbReference>
<protein>
    <submittedName>
        <fullName evidence="1">Uncharacterized protein</fullName>
    </submittedName>
</protein>
<reference evidence="1" key="1">
    <citation type="submission" date="2021-01" db="EMBL/GenBank/DDBJ databases">
        <authorList>
            <person name="Corre E."/>
            <person name="Pelletier E."/>
            <person name="Niang G."/>
            <person name="Scheremetjew M."/>
            <person name="Finn R."/>
            <person name="Kale V."/>
            <person name="Holt S."/>
            <person name="Cochrane G."/>
            <person name="Meng A."/>
            <person name="Brown T."/>
            <person name="Cohen L."/>
        </authorList>
    </citation>
    <scope>NUCLEOTIDE SEQUENCE</scope>
    <source>
        <strain evidence="1">CCMP1897</strain>
    </source>
</reference>
<proteinExistence type="predicted"/>
<name>A0A7S3UBP9_9CHLO</name>
<sequence>MPTNVHQGQWRTTWCAAYPKRIRYDTTAKNVPSEKRTRTFEIMDRTRTAAAADASLTLNVGETSVSFPLACEDARTFQGMLQQLLVVFNEKAEKGQRKKLDAMEYKCSWTSHGENEVHFEVYCNPNAYPNAYQAKALITIQTNALRVMTEGKLSAIKSDLDSFVDGCS</sequence>
<gene>
    <name evidence="1" type="ORF">PSAL00342_LOCUS3261</name>
</gene>
<accession>A0A7S3UBP9</accession>
<organism evidence="1">
    <name type="scientific">Picocystis salinarum</name>
    <dbReference type="NCBI Taxonomy" id="88271"/>
    <lineage>
        <taxon>Eukaryota</taxon>
        <taxon>Viridiplantae</taxon>
        <taxon>Chlorophyta</taxon>
        <taxon>Picocystophyceae</taxon>
        <taxon>Picocystales</taxon>
        <taxon>Picocystaceae</taxon>
        <taxon>Picocystis</taxon>
    </lineage>
</organism>
<evidence type="ECO:0000313" key="1">
    <source>
        <dbReference type="EMBL" id="CAE0609442.1"/>
    </source>
</evidence>